<reference evidence="1 2" key="1">
    <citation type="submission" date="2019-01" db="EMBL/GenBank/DDBJ databases">
        <authorList>
            <person name="Deng T."/>
        </authorList>
    </citation>
    <scope>NUCLEOTIDE SEQUENCE [LARGE SCALE GENOMIC DNA]</scope>
    <source>
        <strain evidence="1 2">F8825</strain>
    </source>
</reference>
<dbReference type="AlphaFoldDB" id="A0A4Q2T3W9"/>
<protein>
    <recommendedName>
        <fullName evidence="3">Response regulatory domain-containing protein</fullName>
    </recommendedName>
</protein>
<evidence type="ECO:0008006" key="3">
    <source>
        <dbReference type="Google" id="ProtNLM"/>
    </source>
</evidence>
<accession>A0A4Q2T3W9</accession>
<evidence type="ECO:0000313" key="2">
    <source>
        <dbReference type="Proteomes" id="UP000291088"/>
    </source>
</evidence>
<dbReference type="RefSeq" id="WP_129332130.1">
    <property type="nucleotide sequence ID" value="NZ_SDVB01000238.1"/>
</dbReference>
<dbReference type="OrthoDB" id="8421552at2"/>
<organism evidence="1 2">
    <name type="scientific">Ciceribacter ferrooxidans</name>
    <dbReference type="NCBI Taxonomy" id="2509717"/>
    <lineage>
        <taxon>Bacteria</taxon>
        <taxon>Pseudomonadati</taxon>
        <taxon>Pseudomonadota</taxon>
        <taxon>Alphaproteobacteria</taxon>
        <taxon>Hyphomicrobiales</taxon>
        <taxon>Rhizobiaceae</taxon>
        <taxon>Ciceribacter</taxon>
    </lineage>
</organism>
<name>A0A4Q2T3W9_9HYPH</name>
<sequence>MHTYSAVADRLQVLVCLSNPRGLLLVNEILTREGFAVTTASTVGEFEDAMRLGGFSAIVTATEAIGTIREITRLPVVNIRASIREWADAQTGDRSCLFDRAAFVAGLRSAATSSLVGPGTSR</sequence>
<gene>
    <name evidence="1" type="ORF">EUU22_11450</name>
</gene>
<comment type="caution">
    <text evidence="1">The sequence shown here is derived from an EMBL/GenBank/DDBJ whole genome shotgun (WGS) entry which is preliminary data.</text>
</comment>
<proteinExistence type="predicted"/>
<evidence type="ECO:0000313" key="1">
    <source>
        <dbReference type="EMBL" id="RYC11690.1"/>
    </source>
</evidence>
<keyword evidence="2" id="KW-1185">Reference proteome</keyword>
<dbReference type="Proteomes" id="UP000291088">
    <property type="component" value="Unassembled WGS sequence"/>
</dbReference>
<dbReference type="EMBL" id="SDVB01000238">
    <property type="protein sequence ID" value="RYC11690.1"/>
    <property type="molecule type" value="Genomic_DNA"/>
</dbReference>